<feature type="coiled-coil region" evidence="3">
    <location>
        <begin position="320"/>
        <end position="347"/>
    </location>
</feature>
<feature type="compositionally biased region" description="Low complexity" evidence="4">
    <location>
        <begin position="2087"/>
        <end position="2110"/>
    </location>
</feature>
<dbReference type="InterPro" id="IPR033053">
    <property type="entry name" value="Hir3/CABIN1"/>
</dbReference>
<evidence type="ECO:0000313" key="5">
    <source>
        <dbReference type="EMBL" id="EGT54061.1"/>
    </source>
</evidence>
<sequence length="2205" mass="250926">MEELPESELGTSKEKPIEIEDEESSDENSVIILDSDTEKEDDGGEDGENGDDEDEDLVEDEEESEASDEESEEDDEDTDSSVDSDSVNSVWSEIGEAAEDEITVEAAEAKIVKKFERAMISIADNDVDKGRKVLETILDDPIISCFTHEDLDFEALEEPPRLAKMLQIFIATHKNLAKLCEKSMESSENQDNNDLQNQEIQHLCQVLAYEPNNSEIWLDVALKSVESGDLNFAKYAFKRCENMKESMESHATLLYLTCDYNDSLMVLKQFKEQNDVLSDKMKYLKHKIRDTNQYYKRLCDRIFEEDEVYADIDFVEKRKILAFDERIEELKKKIQGKNEKRDKSFKEEKKLMSTIPIQISAEQDLPTVCTLFCDLFDRIHNFSHCREQLIEITEWESRNDYLQVVETVNSLVDIVECVEELTEKVDESQKKKKGKRERQQEKKDYLANWRRRLFVEKTVEEVITLDSEANTTADEDDETSQDEEKMNGDMPDNELAQEFDLVYTDVESIMTGDKKRAKTPPPSQQSEFISSGDILHLLEIQFSGGTHTILEILENTLLLLSDHSPNLGAFPENMREVTKEMYYRLALYSEIKLNKYHKLNVLLLELDVRKAMELCILKYISPFWKEQKEDEDDKSEEENKEENRSFMIRFMWKYTQTGLADETKLDYLNALRSLLEPEESIRTSFGSFATWDVDIAIEELEKKKRIDSVKHLWKSKNFESLVGILQNDIDFSSIGIEEAMELINYWVQSLERMKSSGDLLNMLSRAIHFYLFTVENVSGNTLKEETIEKNLSFLLPKVYRIVIRDTATVSKRRLPTLSTIGYFVCVIFRKYPKFEKDWKNWRILFEIVRIQRGDANKYVQSLDKTEHPSAMPLLELDLLVKAHEVLGEHQCCAQKNYEFLMFYVDQMRKLIDNVQFLEICYLKDGGFLWDNLNVELSQVLFCLFGKYSRKVRAQENHENGGRIEATPEIYKKIMGVILVHPLPLHDEKEKLTHDVVDLLNSKFPSFIKVSAEKEEMRKKFVSLLEQAKSVEDVYKILRKCQDDYEDDTQSLVWYALALKEYRQNNFEEAKKYSELYLLTDDRVQYERQRNSAWGMMAHASGCDITIHLDLAEVYEQWKWRIMPHRMAVHSHQNEPGPHFELAVLQYQLATTLTRFQRNLPATDPRRQNVKDIKKLREEARQHFGRTLELTKVGDDGSQPDHYWLCYFFIAKLEAKNEQSDILKVVESFFEAACGCELLGYYYPQKVQTKKQQNFEPLEVHYQAFSAVYKYLTKNQTPDLEILRKLKVLLKLMTDGHKVVKPNSSLFKVNIDVYTVVDELVMDTVFNENVLDEDLRHELVSDLKDMCKSAFELITDRFPHIKSYYRLAQLYLENDEIDKASDQIYKNVFKRKKRDDGMFDNLIEIQSSDIYRKGSSHFHVRRCIEIGAEIVLKTKDLHNAVAMLTTMIGLMLKKNDENVEKATWKRIVIIYLTAVEKISKSRENTSTRSTPSPAPDDVPKPVKLHHVTQKILRTELWRLWQSLSKTSKSTETLAAETDELIKLMKAKTLELINHHFKSVEELRARMQPYNANDPLKKNKANGVKRKLDDQSIAGSKNLNDIAMRLVQNQMAGSQSNALNQLAQVIMKNNSGNPTLSSFAAILAQAANTAAKAQVTPTSSPAKAPAPQPSSSTVSAAAKQLTAPSTSTSVSAGPIRPIPRYSPISSDDEIQCLDPPPAKKPTPAPVPPSTSSAASSVASATTSSTAAIASQRNTGGAEPPKQMVPSVFGGVKAAVPGQPAVPKVTTNPIKPVAQKVQQKPPVPPALKPQNPVPKPVEKPTALNPSITLLPNFRAQFDAIVKMNSSEDIRNLIIKNIDSTDPSAKQIVQQAQLYLLEKQLKSTAPKTKTTQPPTSSPAKQFTPADIMAALAQFQIQAAAKNVHAVQAEKERKEKADQLVRERLARIDKEQKEKAAKEKAAKEKAAKEKAAKEKAAREEHAARIAKTLAAAEAKKTQDAQAAAQLLQVQQLEANKKAFMEMAQKIQAAQKNNKDLAQQQQISQQLAAAWTMMNAAGMQMPSTSSAPNLKSMDQMKAAQNLALTQQKLQAAKATKPTVAKPQVPAQKATSSSSAAPTRPMVVNPQVVRPHPYKPPQATQRVPTQPIRQSASTSSLPASNRPTTTQNSITLPREQLEQMRRLDRDSLIRVLNAVPDAAQRQSLLNQLMGKK</sequence>
<dbReference type="STRING" id="135651.G0PFQ3"/>
<feature type="region of interest" description="Disordered" evidence="4">
    <location>
        <begin position="2087"/>
        <end position="2169"/>
    </location>
</feature>
<feature type="compositionally biased region" description="Acidic residues" evidence="4">
    <location>
        <begin position="35"/>
        <end position="82"/>
    </location>
</feature>
<dbReference type="GO" id="GO:0006325">
    <property type="term" value="P:chromatin organization"/>
    <property type="evidence" value="ECO:0007669"/>
    <property type="project" value="InterPro"/>
</dbReference>
<evidence type="ECO:0000256" key="4">
    <source>
        <dbReference type="SAM" id="MobiDB-lite"/>
    </source>
</evidence>
<dbReference type="eggNOG" id="ENOG502S3K2">
    <property type="taxonomic scope" value="Eukaryota"/>
</dbReference>
<feature type="region of interest" description="Disordered" evidence="4">
    <location>
        <begin position="1652"/>
        <end position="1736"/>
    </location>
</feature>
<evidence type="ECO:0000256" key="3">
    <source>
        <dbReference type="SAM" id="Coils"/>
    </source>
</evidence>
<organism evidence="6">
    <name type="scientific">Caenorhabditis brenneri</name>
    <name type="common">Nematode worm</name>
    <dbReference type="NCBI Taxonomy" id="135651"/>
    <lineage>
        <taxon>Eukaryota</taxon>
        <taxon>Metazoa</taxon>
        <taxon>Ecdysozoa</taxon>
        <taxon>Nematoda</taxon>
        <taxon>Chromadorea</taxon>
        <taxon>Rhabditida</taxon>
        <taxon>Rhabditina</taxon>
        <taxon>Rhabditomorpha</taxon>
        <taxon>Rhabditoidea</taxon>
        <taxon>Rhabditidae</taxon>
        <taxon>Peloderinae</taxon>
        <taxon>Caenorhabditis</taxon>
    </lineage>
</organism>
<keyword evidence="6" id="KW-1185">Reference proteome</keyword>
<keyword evidence="2" id="KW-0539">Nucleus</keyword>
<accession>G0PFQ3</accession>
<protein>
    <submittedName>
        <fullName evidence="5">Uncharacterized protein</fullName>
    </submittedName>
</protein>
<dbReference type="HOGENOM" id="CLU_001211_0_0_1"/>
<dbReference type="Proteomes" id="UP000008068">
    <property type="component" value="Unassembled WGS sequence"/>
</dbReference>
<dbReference type="PANTHER" id="PTHR15502:SF7">
    <property type="entry name" value="CALCINEURIN-BINDING PROTEIN CABIN-1"/>
    <property type="match status" value="1"/>
</dbReference>
<feature type="compositionally biased region" description="Pro residues" evidence="4">
    <location>
        <begin position="1798"/>
        <end position="1812"/>
    </location>
</feature>
<comment type="subcellular location">
    <subcellularLocation>
        <location evidence="1">Nucleus</location>
    </subcellularLocation>
</comment>
<dbReference type="FunCoup" id="G0PFQ3">
    <property type="interactions" value="696"/>
</dbReference>
<dbReference type="OrthoDB" id="269919at2759"/>
<evidence type="ECO:0000256" key="1">
    <source>
        <dbReference type="ARBA" id="ARBA00004123"/>
    </source>
</evidence>
<dbReference type="GO" id="GO:0005634">
    <property type="term" value="C:nucleus"/>
    <property type="evidence" value="ECO:0007669"/>
    <property type="project" value="UniProtKB-SubCell"/>
</dbReference>
<feature type="region of interest" description="Disordered" evidence="4">
    <location>
        <begin position="1"/>
        <end position="88"/>
    </location>
</feature>
<dbReference type="InParanoid" id="G0PFQ3"/>
<evidence type="ECO:0000256" key="2">
    <source>
        <dbReference type="ARBA" id="ARBA00023242"/>
    </source>
</evidence>
<keyword evidence="3" id="KW-0175">Coiled coil</keyword>
<feature type="coiled-coil region" evidence="3">
    <location>
        <begin position="2004"/>
        <end position="2034"/>
    </location>
</feature>
<gene>
    <name evidence="5" type="ORF">CAEBREN_32481</name>
</gene>
<feature type="compositionally biased region" description="Low complexity" evidence="4">
    <location>
        <begin position="1652"/>
        <end position="1671"/>
    </location>
</feature>
<feature type="region of interest" description="Disordered" evidence="4">
    <location>
        <begin position="1480"/>
        <end position="1500"/>
    </location>
</feature>
<dbReference type="PANTHER" id="PTHR15502">
    <property type="entry name" value="CALCINEURIN-BINDING PROTEIN CABIN 1-RELATED"/>
    <property type="match status" value="1"/>
</dbReference>
<feature type="compositionally biased region" description="Low complexity" evidence="4">
    <location>
        <begin position="1727"/>
        <end position="1736"/>
    </location>
</feature>
<feature type="compositionally biased region" description="Polar residues" evidence="4">
    <location>
        <begin position="1680"/>
        <end position="1689"/>
    </location>
</feature>
<feature type="region of interest" description="Disordered" evidence="4">
    <location>
        <begin position="465"/>
        <end position="493"/>
    </location>
</feature>
<proteinExistence type="predicted"/>
<evidence type="ECO:0000313" key="6">
    <source>
        <dbReference type="Proteomes" id="UP000008068"/>
    </source>
</evidence>
<dbReference type="GO" id="GO:0031491">
    <property type="term" value="F:nucleosome binding"/>
    <property type="evidence" value="ECO:0007669"/>
    <property type="project" value="TreeGrafter"/>
</dbReference>
<feature type="compositionally biased region" description="Pro residues" evidence="4">
    <location>
        <begin position="1712"/>
        <end position="1726"/>
    </location>
</feature>
<feature type="region of interest" description="Disordered" evidence="4">
    <location>
        <begin position="1946"/>
        <end position="1975"/>
    </location>
</feature>
<feature type="compositionally biased region" description="Polar residues" evidence="4">
    <location>
        <begin position="2131"/>
        <end position="2164"/>
    </location>
</feature>
<reference evidence="6" key="1">
    <citation type="submission" date="2011-07" db="EMBL/GenBank/DDBJ databases">
        <authorList>
            <consortium name="Caenorhabditis brenneri Sequencing and Analysis Consortium"/>
            <person name="Wilson R.K."/>
        </authorList>
    </citation>
    <scope>NUCLEOTIDE SEQUENCE [LARGE SCALE GENOMIC DNA]</scope>
    <source>
        <strain evidence="6">PB2801</strain>
    </source>
</reference>
<dbReference type="EMBL" id="GL380381">
    <property type="protein sequence ID" value="EGT54061.1"/>
    <property type="molecule type" value="Genomic_DNA"/>
</dbReference>
<name>G0PFQ3_CAEBE</name>
<feature type="region of interest" description="Disordered" evidence="4">
    <location>
        <begin position="1796"/>
        <end position="1815"/>
    </location>
</feature>
<feature type="compositionally biased region" description="Low complexity" evidence="4">
    <location>
        <begin position="1692"/>
        <end position="1703"/>
    </location>
</feature>